<evidence type="ECO:0000256" key="1">
    <source>
        <dbReference type="SAM" id="Phobius"/>
    </source>
</evidence>
<name>A0A0J6FSS7_9BACL</name>
<sequence>MKQRLFLSVLCILFLMYDAIPRFQIDLTLEGAFFSLWLVFAIMALGGNLAGLFFDRTRVQSMPEEDSVTELRKKQYSR</sequence>
<evidence type="ECO:0000313" key="3">
    <source>
        <dbReference type="Proteomes" id="UP000035996"/>
    </source>
</evidence>
<dbReference type="RefSeq" id="WP_048312347.1">
    <property type="nucleotide sequence ID" value="NZ_CP119526.1"/>
</dbReference>
<proteinExistence type="predicted"/>
<dbReference type="AlphaFoldDB" id="A0A0J6FSS7"/>
<keyword evidence="3" id="KW-1185">Reference proteome</keyword>
<feature type="transmembrane region" description="Helical" evidence="1">
    <location>
        <begin position="31"/>
        <end position="54"/>
    </location>
</feature>
<keyword evidence="1" id="KW-0812">Transmembrane</keyword>
<keyword evidence="1" id="KW-1133">Transmembrane helix</keyword>
<protein>
    <submittedName>
        <fullName evidence="2">Uncharacterized protein</fullName>
    </submittedName>
</protein>
<dbReference type="STRING" id="157733.AB986_16250"/>
<dbReference type="Proteomes" id="UP000035996">
    <property type="component" value="Unassembled WGS sequence"/>
</dbReference>
<evidence type="ECO:0000313" key="2">
    <source>
        <dbReference type="EMBL" id="KMM37402.1"/>
    </source>
</evidence>
<keyword evidence="1" id="KW-0472">Membrane</keyword>
<comment type="caution">
    <text evidence="2">The sequence shown here is derived from an EMBL/GenBank/DDBJ whole genome shotgun (WGS) entry which is preliminary data.</text>
</comment>
<organism evidence="2 3">
    <name type="scientific">Guptibacillus hwajinpoensis</name>
    <dbReference type="NCBI Taxonomy" id="208199"/>
    <lineage>
        <taxon>Bacteria</taxon>
        <taxon>Bacillati</taxon>
        <taxon>Bacillota</taxon>
        <taxon>Bacilli</taxon>
        <taxon>Bacillales</taxon>
        <taxon>Guptibacillaceae</taxon>
        <taxon>Guptibacillus</taxon>
    </lineage>
</organism>
<dbReference type="EMBL" id="LELK01000004">
    <property type="protein sequence ID" value="KMM37402.1"/>
    <property type="molecule type" value="Genomic_DNA"/>
</dbReference>
<accession>A0A0J6FSS7</accession>
<gene>
    <name evidence="2" type="ORF">AB986_16250</name>
</gene>
<dbReference type="OrthoDB" id="2969610at2"/>
<reference evidence="2" key="1">
    <citation type="submission" date="2015-06" db="EMBL/GenBank/DDBJ databases">
        <authorList>
            <person name="Liu B."/>
            <person name="Wang J."/>
            <person name="Zhu Y."/>
            <person name="Liu G."/>
            <person name="Chen Q."/>
            <person name="Zheng C."/>
            <person name="Che J."/>
            <person name="Ge C."/>
            <person name="Shi H."/>
            <person name="Pan Z."/>
            <person name="Liu X."/>
        </authorList>
    </citation>
    <scope>NUCLEOTIDE SEQUENCE [LARGE SCALE GENOMIC DNA]</scope>
    <source>
        <strain evidence="2">DSM 16346</strain>
    </source>
</reference>